<proteinExistence type="predicted"/>
<keyword evidence="2" id="KW-1185">Reference proteome</keyword>
<evidence type="ECO:0000313" key="2">
    <source>
        <dbReference type="Proteomes" id="UP000033483"/>
    </source>
</evidence>
<reference evidence="1 2" key="1">
    <citation type="submission" date="2015-03" db="EMBL/GenBank/DDBJ databases">
        <authorList>
            <person name="Radwan O."/>
            <person name="Al-Naeli F.A."/>
            <person name="Rendon G.A."/>
            <person name="Fields C."/>
        </authorList>
    </citation>
    <scope>NUCLEOTIDE SEQUENCE [LARGE SCALE GENOMIC DNA]</scope>
    <source>
        <strain evidence="1">CR-DP1</strain>
    </source>
</reference>
<organism evidence="1 2">
    <name type="scientific">Thielaviopsis punctulata</name>
    <dbReference type="NCBI Taxonomy" id="72032"/>
    <lineage>
        <taxon>Eukaryota</taxon>
        <taxon>Fungi</taxon>
        <taxon>Dikarya</taxon>
        <taxon>Ascomycota</taxon>
        <taxon>Pezizomycotina</taxon>
        <taxon>Sordariomycetes</taxon>
        <taxon>Hypocreomycetidae</taxon>
        <taxon>Microascales</taxon>
        <taxon>Ceratocystidaceae</taxon>
        <taxon>Thielaviopsis</taxon>
    </lineage>
</organism>
<gene>
    <name evidence="1" type="ORF">TD95_005259</name>
</gene>
<dbReference type="InterPro" id="IPR053037">
    <property type="entry name" value="Pericyclase_pydY-like"/>
</dbReference>
<dbReference type="OrthoDB" id="425354at2759"/>
<evidence type="ECO:0000313" key="1">
    <source>
        <dbReference type="EMBL" id="KKA29064.1"/>
    </source>
</evidence>
<dbReference type="PANTHER" id="PTHR38115:SF1">
    <property type="entry name" value="LIPOCALIN-LIKE DOMAIN-CONTAINING PROTEIN"/>
    <property type="match status" value="1"/>
</dbReference>
<dbReference type="PANTHER" id="PTHR38115">
    <property type="entry name" value="LIPOCALIN-LIKE DOMAIN-CONTAINING PROTEIN"/>
    <property type="match status" value="1"/>
</dbReference>
<dbReference type="AlphaFoldDB" id="A0A0F4ZEN1"/>
<dbReference type="EMBL" id="LAEV01001028">
    <property type="protein sequence ID" value="KKA29064.1"/>
    <property type="molecule type" value="Genomic_DNA"/>
</dbReference>
<sequence>MAAPKEKTIADLNGVWVMNTELSDSVEPVLLMQGIPYTTRTFIGYSTVTLTIKQTIGRPTAPAAADAADATLITIDQNLSPVRFMPSIKGTQENRCLDGLMRAHTDHIFGHVEGLSKFIERSEINDADLEKNWSPEDEERAGPEGKAHILSYVRNLDEGKGWEATQVWGFQVVDGERRYCRNVRLTKAGEKTLYTRLVYDYNGPAN</sequence>
<comment type="caution">
    <text evidence="1">The sequence shown here is derived from an EMBL/GenBank/DDBJ whole genome shotgun (WGS) entry which is preliminary data.</text>
</comment>
<name>A0A0F4ZEN1_9PEZI</name>
<accession>A0A0F4ZEN1</accession>
<protein>
    <recommendedName>
        <fullName evidence="3">Lipocalin-like domain-containing protein</fullName>
    </recommendedName>
</protein>
<evidence type="ECO:0008006" key="3">
    <source>
        <dbReference type="Google" id="ProtNLM"/>
    </source>
</evidence>
<dbReference type="Proteomes" id="UP000033483">
    <property type="component" value="Unassembled WGS sequence"/>
</dbReference>